<dbReference type="OrthoDB" id="40579at2759"/>
<dbReference type="PANTHER" id="PTHR18901:SF38">
    <property type="entry name" value="PSEUDOURIDINE-5'-PHOSPHATASE"/>
    <property type="match status" value="1"/>
</dbReference>
<sequence length="63" mass="7320">MSSKIPLEPMKTITHVIFDMDGLILDTETFYEKAIDSVTKRYGRDYPFEVKSNVNEFAFVIID</sequence>
<proteinExistence type="predicted"/>
<dbReference type="PANTHER" id="PTHR18901">
    <property type="entry name" value="2-DEOXYGLUCOSE-6-PHOSPHATE PHOSPHATASE 2"/>
    <property type="match status" value="1"/>
</dbReference>
<organism evidence="1 2">
    <name type="scientific">Euroglyphus maynei</name>
    <name type="common">Mayne's house dust mite</name>
    <dbReference type="NCBI Taxonomy" id="6958"/>
    <lineage>
        <taxon>Eukaryota</taxon>
        <taxon>Metazoa</taxon>
        <taxon>Ecdysozoa</taxon>
        <taxon>Arthropoda</taxon>
        <taxon>Chelicerata</taxon>
        <taxon>Arachnida</taxon>
        <taxon>Acari</taxon>
        <taxon>Acariformes</taxon>
        <taxon>Sarcoptiformes</taxon>
        <taxon>Astigmata</taxon>
        <taxon>Psoroptidia</taxon>
        <taxon>Analgoidea</taxon>
        <taxon>Pyroglyphidae</taxon>
        <taxon>Pyroglyphinae</taxon>
        <taxon>Euroglyphus</taxon>
    </lineage>
</organism>
<evidence type="ECO:0000313" key="2">
    <source>
        <dbReference type="Proteomes" id="UP000194236"/>
    </source>
</evidence>
<dbReference type="Gene3D" id="3.40.50.1000">
    <property type="entry name" value="HAD superfamily/HAD-like"/>
    <property type="match status" value="1"/>
</dbReference>
<dbReference type="Gene3D" id="1.10.150.240">
    <property type="entry name" value="Putative phosphatase, domain 2"/>
    <property type="match status" value="1"/>
</dbReference>
<dbReference type="InterPro" id="IPR036412">
    <property type="entry name" value="HAD-like_sf"/>
</dbReference>
<evidence type="ECO:0000313" key="1">
    <source>
        <dbReference type="EMBL" id="OTF74688.1"/>
    </source>
</evidence>
<name>A0A1Y3B3Y2_EURMA</name>
<reference evidence="1 2" key="1">
    <citation type="submission" date="2017-03" db="EMBL/GenBank/DDBJ databases">
        <title>Genome Survey of Euroglyphus maynei.</title>
        <authorList>
            <person name="Arlian L.G."/>
            <person name="Morgan M.S."/>
            <person name="Rider S.D."/>
        </authorList>
    </citation>
    <scope>NUCLEOTIDE SEQUENCE [LARGE SCALE GENOMIC DNA]</scope>
    <source>
        <strain evidence="1">Arlian Lab</strain>
        <tissue evidence="1">Whole body</tissue>
    </source>
</reference>
<dbReference type="InterPro" id="IPR023214">
    <property type="entry name" value="HAD_sf"/>
</dbReference>
<accession>A0A1Y3B3Y2</accession>
<dbReference type="GO" id="GO:0016791">
    <property type="term" value="F:phosphatase activity"/>
    <property type="evidence" value="ECO:0007669"/>
    <property type="project" value="TreeGrafter"/>
</dbReference>
<comment type="caution">
    <text evidence="1">The sequence shown here is derived from an EMBL/GenBank/DDBJ whole genome shotgun (WGS) entry which is preliminary data.</text>
</comment>
<dbReference type="Proteomes" id="UP000194236">
    <property type="component" value="Unassembled WGS sequence"/>
</dbReference>
<dbReference type="InterPro" id="IPR023198">
    <property type="entry name" value="PGP-like_dom2"/>
</dbReference>
<keyword evidence="2" id="KW-1185">Reference proteome</keyword>
<gene>
    <name evidence="1" type="ORF">BLA29_002172</name>
</gene>
<dbReference type="SUPFAM" id="SSF56784">
    <property type="entry name" value="HAD-like"/>
    <property type="match status" value="1"/>
</dbReference>
<protein>
    <submittedName>
        <fullName evidence="1">Uncharacterized protein</fullName>
    </submittedName>
</protein>
<dbReference type="AlphaFoldDB" id="A0A1Y3B3Y2"/>
<dbReference type="EMBL" id="MUJZ01045846">
    <property type="protein sequence ID" value="OTF74688.1"/>
    <property type="molecule type" value="Genomic_DNA"/>
</dbReference>